<dbReference type="PANTHER" id="PTHR42860">
    <property type="entry name" value="VITAMIN B12-BINDING PROTEIN"/>
    <property type="match status" value="1"/>
</dbReference>
<dbReference type="EMBL" id="MIYY01000029">
    <property type="protein sequence ID" value="OIR22808.1"/>
    <property type="molecule type" value="Genomic_DNA"/>
</dbReference>
<dbReference type="InterPro" id="IPR002491">
    <property type="entry name" value="ABC_transptr_periplasmic_BD"/>
</dbReference>
<feature type="domain" description="Fe/B12 periplasmic-binding" evidence="1">
    <location>
        <begin position="8"/>
        <end position="261"/>
    </location>
</feature>
<dbReference type="SUPFAM" id="SSF53807">
    <property type="entry name" value="Helical backbone' metal receptor"/>
    <property type="match status" value="1"/>
</dbReference>
<dbReference type="PROSITE" id="PS50983">
    <property type="entry name" value="FE_B12_PBP"/>
    <property type="match status" value="1"/>
</dbReference>
<accession>A0A1J5U311</accession>
<dbReference type="CDD" id="cd01144">
    <property type="entry name" value="BtuF"/>
    <property type="match status" value="1"/>
</dbReference>
<reference evidence="2 3" key="1">
    <citation type="submission" date="2016-08" db="EMBL/GenBank/DDBJ databases">
        <title>New Insights into Marine Group III Euryarchaeota, from dark to light.</title>
        <authorList>
            <person name="Haro-Moreno J.M."/>
            <person name="Rodriguez-Valera F."/>
            <person name="Lopez-Garcia P."/>
            <person name="Moreira D."/>
            <person name="Martin-Cuadrado A.B."/>
        </authorList>
    </citation>
    <scope>NUCLEOTIDE SEQUENCE [LARGE SCALE GENOMIC DNA]</scope>
    <source>
        <strain evidence="2">CG-Epi3</strain>
    </source>
</reference>
<dbReference type="Pfam" id="PF01497">
    <property type="entry name" value="Peripla_BP_2"/>
    <property type="match status" value="1"/>
</dbReference>
<proteinExistence type="predicted"/>
<comment type="caution">
    <text evidence="2">The sequence shown here is derived from an EMBL/GenBank/DDBJ whole genome shotgun (WGS) entry which is preliminary data.</text>
</comment>
<dbReference type="Proteomes" id="UP000183138">
    <property type="component" value="Unassembled WGS sequence"/>
</dbReference>
<dbReference type="AlphaFoldDB" id="A0A1J5U311"/>
<dbReference type="PANTHER" id="PTHR42860:SF2">
    <property type="entry name" value="BLL4160 PROTEIN"/>
    <property type="match status" value="1"/>
</dbReference>
<dbReference type="Gene3D" id="3.40.50.1980">
    <property type="entry name" value="Nitrogenase molybdenum iron protein domain"/>
    <property type="match status" value="2"/>
</dbReference>
<evidence type="ECO:0000313" key="3">
    <source>
        <dbReference type="Proteomes" id="UP000183138"/>
    </source>
</evidence>
<evidence type="ECO:0000259" key="1">
    <source>
        <dbReference type="PROSITE" id="PS50983"/>
    </source>
</evidence>
<dbReference type="InterPro" id="IPR051030">
    <property type="entry name" value="Vitamin_B12-ABC_binding"/>
</dbReference>
<name>A0A1J5U311_9ARCH</name>
<sequence length="261" mass="29414">MSVKGPKRIICLTEEPTEILYLLGEQHRIVGISRYAVRPPEAKDNHPIVSAFVDGNVNKISELKPDLIIGFSDIQADLAAKLIKANLQVLIFNQRSIEEILEVILTIGRIVSAEGKAQKLVDKYKKILRQAKEKTNKQNTKPRVYFEEWDNPTFSGIRWVSELIEIAGGEDIFSNKSHGKLAMEREVQWSEVIEKNPDVILASWCGKPVDIESIKQREGWDNISAIKNNRVHEIDSSIILQPGPASLTDGLKALESLIREQ</sequence>
<protein>
    <submittedName>
        <fullName evidence="2">Cobalamin-binding protein</fullName>
    </submittedName>
</protein>
<organism evidence="2 3">
    <name type="scientific">Marine Group III euryarchaeote CG-Epi3</name>
    <dbReference type="NCBI Taxonomy" id="1888997"/>
    <lineage>
        <taxon>Archaea</taxon>
        <taxon>Methanobacteriati</taxon>
        <taxon>Thermoplasmatota</taxon>
        <taxon>Thermoplasmata</taxon>
        <taxon>Candidatus Thermoprofundales</taxon>
    </lineage>
</organism>
<evidence type="ECO:0000313" key="2">
    <source>
        <dbReference type="EMBL" id="OIR22808.1"/>
    </source>
</evidence>
<gene>
    <name evidence="2" type="ORF">BEU00_01595</name>
</gene>